<dbReference type="GO" id="GO:0005975">
    <property type="term" value="P:carbohydrate metabolic process"/>
    <property type="evidence" value="ECO:0007669"/>
    <property type="project" value="InterPro"/>
</dbReference>
<feature type="domain" description="Glycoside hydrolase family 31 TIM barrel" evidence="3">
    <location>
        <begin position="98"/>
        <end position="364"/>
    </location>
</feature>
<protein>
    <submittedName>
        <fullName evidence="5">Glycoside hydrolase</fullName>
    </submittedName>
</protein>
<dbReference type="PANTHER" id="PTHR22762">
    <property type="entry name" value="ALPHA-GLUCOSIDASE"/>
    <property type="match status" value="1"/>
</dbReference>
<dbReference type="Proteomes" id="UP000051574">
    <property type="component" value="Unassembled WGS sequence"/>
</dbReference>
<dbReference type="Gene3D" id="2.60.40.1760">
    <property type="entry name" value="glycosyl hydrolase (family 31)"/>
    <property type="match status" value="1"/>
</dbReference>
<dbReference type="InterPro" id="IPR025887">
    <property type="entry name" value="Glyco_hydro_31_N_dom"/>
</dbReference>
<name>A0A0T6AYD2_9SCAR</name>
<dbReference type="CDD" id="cd14752">
    <property type="entry name" value="GH31_N"/>
    <property type="match status" value="1"/>
</dbReference>
<evidence type="ECO:0000259" key="4">
    <source>
        <dbReference type="Pfam" id="PF13802"/>
    </source>
</evidence>
<dbReference type="Pfam" id="PF01055">
    <property type="entry name" value="Glyco_hydro_31_2nd"/>
    <property type="match status" value="1"/>
</dbReference>
<feature type="non-terminal residue" evidence="5">
    <location>
        <position position="364"/>
    </location>
</feature>
<dbReference type="PANTHER" id="PTHR22762:SF131">
    <property type="entry name" value="GLYCOSIDE HYDROLASE FAMILY 31 N-TERMINAL DOMAIN-CONTAINING PROTEIN"/>
    <property type="match status" value="1"/>
</dbReference>
<reference evidence="5 6" key="1">
    <citation type="submission" date="2015-09" db="EMBL/GenBank/DDBJ databases">
        <title>Draft genome of the scarab beetle Oryctes borbonicus.</title>
        <authorList>
            <person name="Meyer J.M."/>
            <person name="Markov G.V."/>
            <person name="Baskaran P."/>
            <person name="Herrmann M."/>
            <person name="Sommer R.J."/>
            <person name="Roedelsperger C."/>
        </authorList>
    </citation>
    <scope>NUCLEOTIDE SEQUENCE [LARGE SCALE GENOMIC DNA]</scope>
    <source>
        <strain evidence="5">OB123</strain>
        <tissue evidence="5">Whole animal</tissue>
    </source>
</reference>
<dbReference type="OrthoDB" id="1334205at2759"/>
<accession>A0A0T6AYD2</accession>
<keyword evidence="2" id="KW-0326">Glycosidase</keyword>
<dbReference type="InterPro" id="IPR000322">
    <property type="entry name" value="Glyco_hydro_31_TIM"/>
</dbReference>
<dbReference type="SUPFAM" id="SSF74650">
    <property type="entry name" value="Galactose mutarotase-like"/>
    <property type="match status" value="1"/>
</dbReference>
<comment type="caution">
    <text evidence="5">The sequence shown here is derived from an EMBL/GenBank/DDBJ whole genome shotgun (WGS) entry which is preliminary data.</text>
</comment>
<keyword evidence="6" id="KW-1185">Reference proteome</keyword>
<dbReference type="AlphaFoldDB" id="A0A0T6AYD2"/>
<evidence type="ECO:0000256" key="1">
    <source>
        <dbReference type="ARBA" id="ARBA00007806"/>
    </source>
</evidence>
<dbReference type="InterPro" id="IPR017853">
    <property type="entry name" value="GH"/>
</dbReference>
<evidence type="ECO:0000256" key="2">
    <source>
        <dbReference type="RuleBase" id="RU361185"/>
    </source>
</evidence>
<sequence length="364" mass="41435">RNNLLLSTNWQQFTMFNRDGAPSENQNLYGSHPFYLVMEESGNSHGVFLLNSNAMDVILQPKPAITFRPIGGVLDFYFFLGPAPSDVISQYTELIGHPFLPPYWSLGFHLCRYGYKSVNDTRDIMQRNIDAGVLIDTQWNDLDYMNNSNDFTYDHKNFKTLPSFVKELHNKGMHYIPLVDPGISASEVPGTYPPYDKAIEMDILVKNSTGQPFIGKVWNRASTVWPDFTHPHTVDYWTLMLRSMHDSFAFDGAWIDMNEPANFLSGSFTGCPKSTLETPPYLPNVVGGQLKYKTLCMTAQQYAGIHYNVHNLYGITEAIVTSFAMAEIRGKRPMVISRSTFAGHGRYAGHWSGDVYSEWHDMRY</sequence>
<comment type="similarity">
    <text evidence="1 2">Belongs to the glycosyl hydrolase 31 family.</text>
</comment>
<organism evidence="5 6">
    <name type="scientific">Oryctes borbonicus</name>
    <dbReference type="NCBI Taxonomy" id="1629725"/>
    <lineage>
        <taxon>Eukaryota</taxon>
        <taxon>Metazoa</taxon>
        <taxon>Ecdysozoa</taxon>
        <taxon>Arthropoda</taxon>
        <taxon>Hexapoda</taxon>
        <taxon>Insecta</taxon>
        <taxon>Pterygota</taxon>
        <taxon>Neoptera</taxon>
        <taxon>Endopterygota</taxon>
        <taxon>Coleoptera</taxon>
        <taxon>Polyphaga</taxon>
        <taxon>Scarabaeiformia</taxon>
        <taxon>Scarabaeidae</taxon>
        <taxon>Dynastinae</taxon>
        <taxon>Oryctes</taxon>
    </lineage>
</organism>
<evidence type="ECO:0000259" key="3">
    <source>
        <dbReference type="Pfam" id="PF01055"/>
    </source>
</evidence>
<feature type="non-terminal residue" evidence="5">
    <location>
        <position position="1"/>
    </location>
</feature>
<proteinExistence type="inferred from homology"/>
<keyword evidence="2 5" id="KW-0378">Hydrolase</keyword>
<dbReference type="GO" id="GO:0030246">
    <property type="term" value="F:carbohydrate binding"/>
    <property type="evidence" value="ECO:0007669"/>
    <property type="project" value="InterPro"/>
</dbReference>
<gene>
    <name evidence="5" type="ORF">AMK59_6618</name>
</gene>
<dbReference type="Gene3D" id="3.20.20.80">
    <property type="entry name" value="Glycosidases"/>
    <property type="match status" value="1"/>
</dbReference>
<dbReference type="EMBL" id="LJIG01022533">
    <property type="protein sequence ID" value="KRT80074.1"/>
    <property type="molecule type" value="Genomic_DNA"/>
</dbReference>
<dbReference type="Pfam" id="PF13802">
    <property type="entry name" value="Gal_mutarotas_2"/>
    <property type="match status" value="1"/>
</dbReference>
<feature type="domain" description="Glycoside hydrolase family 31 N-terminal" evidence="4">
    <location>
        <begin position="9"/>
        <end position="55"/>
    </location>
</feature>
<evidence type="ECO:0000313" key="6">
    <source>
        <dbReference type="Proteomes" id="UP000051574"/>
    </source>
</evidence>
<evidence type="ECO:0000313" key="5">
    <source>
        <dbReference type="EMBL" id="KRT80074.1"/>
    </source>
</evidence>
<dbReference type="SUPFAM" id="SSF51445">
    <property type="entry name" value="(Trans)glycosidases"/>
    <property type="match status" value="1"/>
</dbReference>
<dbReference type="GO" id="GO:0004558">
    <property type="term" value="F:alpha-1,4-glucosidase activity"/>
    <property type="evidence" value="ECO:0007669"/>
    <property type="project" value="TreeGrafter"/>
</dbReference>
<dbReference type="InterPro" id="IPR011013">
    <property type="entry name" value="Gal_mutarotase_sf_dom"/>
</dbReference>